<keyword evidence="2" id="KW-0963">Cytoplasm</keyword>
<keyword evidence="5" id="KW-0269">Exonuclease</keyword>
<evidence type="ECO:0000256" key="6">
    <source>
        <dbReference type="NCBIfam" id="TIGR01280"/>
    </source>
</evidence>
<organism evidence="8 9">
    <name type="scientific">Polluticaenibacter yanchengensis</name>
    <dbReference type="NCBI Taxonomy" id="3014562"/>
    <lineage>
        <taxon>Bacteria</taxon>
        <taxon>Pseudomonadati</taxon>
        <taxon>Bacteroidota</taxon>
        <taxon>Chitinophagia</taxon>
        <taxon>Chitinophagales</taxon>
        <taxon>Chitinophagaceae</taxon>
        <taxon>Polluticaenibacter</taxon>
    </lineage>
</organism>
<keyword evidence="4 8" id="KW-0378">Hydrolase</keyword>
<evidence type="ECO:0000256" key="1">
    <source>
        <dbReference type="ARBA" id="ARBA00009998"/>
    </source>
</evidence>
<dbReference type="RefSeq" id="WP_407031526.1">
    <property type="nucleotide sequence ID" value="NZ_JAQGEF010000011.1"/>
</dbReference>
<dbReference type="GO" id="GO:0008855">
    <property type="term" value="F:exodeoxyribonuclease VII activity"/>
    <property type="evidence" value="ECO:0007669"/>
    <property type="project" value="UniProtKB-EC"/>
</dbReference>
<feature type="coiled-coil region" evidence="7">
    <location>
        <begin position="27"/>
        <end position="54"/>
    </location>
</feature>
<dbReference type="InterPro" id="IPR037004">
    <property type="entry name" value="Exonuc_VII_ssu_sf"/>
</dbReference>
<dbReference type="NCBIfam" id="TIGR01280">
    <property type="entry name" value="xseB"/>
    <property type="match status" value="1"/>
</dbReference>
<gene>
    <name evidence="8" type="primary">xseB</name>
    <name evidence="8" type="ORF">O3P16_10315</name>
</gene>
<dbReference type="Gene3D" id="1.10.287.1040">
    <property type="entry name" value="Exonuclease VII, small subunit"/>
    <property type="match status" value="1"/>
</dbReference>
<dbReference type="Pfam" id="PF02609">
    <property type="entry name" value="Exonuc_VII_S"/>
    <property type="match status" value="1"/>
</dbReference>
<dbReference type="Proteomes" id="UP001210231">
    <property type="component" value="Unassembled WGS sequence"/>
</dbReference>
<proteinExistence type="inferred from homology"/>
<evidence type="ECO:0000313" key="8">
    <source>
        <dbReference type="EMBL" id="MDA3615201.1"/>
    </source>
</evidence>
<evidence type="ECO:0000256" key="7">
    <source>
        <dbReference type="SAM" id="Coils"/>
    </source>
</evidence>
<comment type="similarity">
    <text evidence="1">Belongs to the XseB family.</text>
</comment>
<evidence type="ECO:0000256" key="5">
    <source>
        <dbReference type="ARBA" id="ARBA00022839"/>
    </source>
</evidence>
<accession>A0ABT4UK26</accession>
<name>A0ABT4UK26_9BACT</name>
<keyword evidence="7" id="KW-0175">Coiled coil</keyword>
<dbReference type="EMBL" id="JAQGEF010000011">
    <property type="protein sequence ID" value="MDA3615201.1"/>
    <property type="molecule type" value="Genomic_DNA"/>
</dbReference>
<reference evidence="8 9" key="1">
    <citation type="submission" date="2022-12" db="EMBL/GenBank/DDBJ databases">
        <title>Chitinophagaceae gen. sp. nov., a new member of the family Chitinophagaceae, isolated from soil in a chemical factory.</title>
        <authorList>
            <person name="Ke Z."/>
        </authorList>
    </citation>
    <scope>NUCLEOTIDE SEQUENCE [LARGE SCALE GENOMIC DNA]</scope>
    <source>
        <strain evidence="8 9">LY-5</strain>
    </source>
</reference>
<evidence type="ECO:0000313" key="9">
    <source>
        <dbReference type="Proteomes" id="UP001210231"/>
    </source>
</evidence>
<protein>
    <recommendedName>
        <fullName evidence="6">Exodeoxyribonuclease VII small subunit</fullName>
        <ecNumber evidence="6">3.1.11.6</ecNumber>
    </recommendedName>
</protein>
<evidence type="ECO:0000256" key="4">
    <source>
        <dbReference type="ARBA" id="ARBA00022801"/>
    </source>
</evidence>
<sequence>MAKFNFEKAYKDLEAIVTQVENDNVPLDELAEKVKKAKLLISMCEQKLREIDNELNDNKPNNQTDND</sequence>
<comment type="caution">
    <text evidence="8">The sequence shown here is derived from an EMBL/GenBank/DDBJ whole genome shotgun (WGS) entry which is preliminary data.</text>
</comment>
<keyword evidence="9" id="KW-1185">Reference proteome</keyword>
<keyword evidence="3" id="KW-0540">Nuclease</keyword>
<dbReference type="SUPFAM" id="SSF116842">
    <property type="entry name" value="XseB-like"/>
    <property type="match status" value="1"/>
</dbReference>
<evidence type="ECO:0000256" key="3">
    <source>
        <dbReference type="ARBA" id="ARBA00022722"/>
    </source>
</evidence>
<evidence type="ECO:0000256" key="2">
    <source>
        <dbReference type="ARBA" id="ARBA00022490"/>
    </source>
</evidence>
<dbReference type="EC" id="3.1.11.6" evidence="6"/>
<dbReference type="InterPro" id="IPR003761">
    <property type="entry name" value="Exonuc_VII_S"/>
</dbReference>